<dbReference type="EMBL" id="JASJQH010009705">
    <property type="protein sequence ID" value="KAK9675220.1"/>
    <property type="molecule type" value="Genomic_DNA"/>
</dbReference>
<feature type="non-terminal residue" evidence="1">
    <location>
        <position position="113"/>
    </location>
</feature>
<evidence type="ECO:0000313" key="1">
    <source>
        <dbReference type="EMBL" id="KAK9675220.1"/>
    </source>
</evidence>
<name>A0ABR2VLG0_9FUNG</name>
<dbReference type="Proteomes" id="UP001479436">
    <property type="component" value="Unassembled WGS sequence"/>
</dbReference>
<protein>
    <submittedName>
        <fullName evidence="1">Uncharacterized protein</fullName>
    </submittedName>
</protein>
<gene>
    <name evidence="1" type="ORF">K7432_016574</name>
</gene>
<keyword evidence="2" id="KW-1185">Reference proteome</keyword>
<comment type="caution">
    <text evidence="1">The sequence shown here is derived from an EMBL/GenBank/DDBJ whole genome shotgun (WGS) entry which is preliminary data.</text>
</comment>
<proteinExistence type="predicted"/>
<sequence>MASSRNNSPTRPRVNYVEFDVDDTQMEWRKYKKSNNSLLSVASDDSLPSTGSNQNIFNRYNTAVSRSRNIPLTETISSKSGHNSYERENTIDPVFKALDEDSPELHTLSEKKQ</sequence>
<accession>A0ABR2VLG0</accession>
<evidence type="ECO:0000313" key="2">
    <source>
        <dbReference type="Proteomes" id="UP001479436"/>
    </source>
</evidence>
<organism evidence="1 2">
    <name type="scientific">Basidiobolus ranarum</name>
    <dbReference type="NCBI Taxonomy" id="34480"/>
    <lineage>
        <taxon>Eukaryota</taxon>
        <taxon>Fungi</taxon>
        <taxon>Fungi incertae sedis</taxon>
        <taxon>Zoopagomycota</taxon>
        <taxon>Entomophthoromycotina</taxon>
        <taxon>Basidiobolomycetes</taxon>
        <taxon>Basidiobolales</taxon>
        <taxon>Basidiobolaceae</taxon>
        <taxon>Basidiobolus</taxon>
    </lineage>
</organism>
<reference evidence="1 2" key="1">
    <citation type="submission" date="2023-04" db="EMBL/GenBank/DDBJ databases">
        <title>Genome of Basidiobolus ranarum AG-B5.</title>
        <authorList>
            <person name="Stajich J.E."/>
            <person name="Carter-House D."/>
            <person name="Gryganskyi A."/>
        </authorList>
    </citation>
    <scope>NUCLEOTIDE SEQUENCE [LARGE SCALE GENOMIC DNA]</scope>
    <source>
        <strain evidence="1 2">AG-B5</strain>
    </source>
</reference>